<evidence type="ECO:0000313" key="2">
    <source>
        <dbReference type="Proteomes" id="UP000886501"/>
    </source>
</evidence>
<accession>A0ACB6ZDL7</accession>
<name>A0ACB6ZDL7_THEGA</name>
<keyword evidence="2" id="KW-1185">Reference proteome</keyword>
<organism evidence="1 2">
    <name type="scientific">Thelephora ganbajun</name>
    <name type="common">Ganba fungus</name>
    <dbReference type="NCBI Taxonomy" id="370292"/>
    <lineage>
        <taxon>Eukaryota</taxon>
        <taxon>Fungi</taxon>
        <taxon>Dikarya</taxon>
        <taxon>Basidiomycota</taxon>
        <taxon>Agaricomycotina</taxon>
        <taxon>Agaricomycetes</taxon>
        <taxon>Thelephorales</taxon>
        <taxon>Thelephoraceae</taxon>
        <taxon>Thelephora</taxon>
    </lineage>
</organism>
<reference evidence="1" key="1">
    <citation type="submission" date="2019-10" db="EMBL/GenBank/DDBJ databases">
        <authorList>
            <consortium name="DOE Joint Genome Institute"/>
            <person name="Kuo A."/>
            <person name="Miyauchi S."/>
            <person name="Kiss E."/>
            <person name="Drula E."/>
            <person name="Kohler A."/>
            <person name="Sanchez-Garcia M."/>
            <person name="Andreopoulos B."/>
            <person name="Barry K.W."/>
            <person name="Bonito G."/>
            <person name="Buee M."/>
            <person name="Carver A."/>
            <person name="Chen C."/>
            <person name="Cichocki N."/>
            <person name="Clum A."/>
            <person name="Culley D."/>
            <person name="Crous P.W."/>
            <person name="Fauchery L."/>
            <person name="Girlanda M."/>
            <person name="Hayes R."/>
            <person name="Keri Z."/>
            <person name="Labutti K."/>
            <person name="Lipzen A."/>
            <person name="Lombard V."/>
            <person name="Magnuson J."/>
            <person name="Maillard F."/>
            <person name="Morin E."/>
            <person name="Murat C."/>
            <person name="Nolan M."/>
            <person name="Ohm R."/>
            <person name="Pangilinan J."/>
            <person name="Pereira M."/>
            <person name="Perotto S."/>
            <person name="Peter M."/>
            <person name="Riley R."/>
            <person name="Sitrit Y."/>
            <person name="Stielow B."/>
            <person name="Szollosi G."/>
            <person name="Zifcakova L."/>
            <person name="Stursova M."/>
            <person name="Spatafora J.W."/>
            <person name="Tedersoo L."/>
            <person name="Vaario L.-M."/>
            <person name="Yamada A."/>
            <person name="Yan M."/>
            <person name="Wang P."/>
            <person name="Xu J."/>
            <person name="Bruns T."/>
            <person name="Baldrian P."/>
            <person name="Vilgalys R."/>
            <person name="Henrissat B."/>
            <person name="Grigoriev I.V."/>
            <person name="Hibbett D."/>
            <person name="Nagy L.G."/>
            <person name="Martin F.M."/>
        </authorList>
    </citation>
    <scope>NUCLEOTIDE SEQUENCE</scope>
    <source>
        <strain evidence="1">P2</strain>
    </source>
</reference>
<evidence type="ECO:0000313" key="1">
    <source>
        <dbReference type="EMBL" id="KAF9647423.1"/>
    </source>
</evidence>
<dbReference type="EMBL" id="MU118034">
    <property type="protein sequence ID" value="KAF9647423.1"/>
    <property type="molecule type" value="Genomic_DNA"/>
</dbReference>
<sequence>MASFPTSGDGENADVNADGAPSPATQHGLTSQEGQLLQGIAGLQMQLNVMSRRQDELMGLIDVLQEQQEAPVPGPLNNVRGCTAPLRGSISYEAPGLAPSVGGGGGRLSLSEQLHSAPPNHLQPSLPHPGHPDAQRIPPSQGRGQASVQPLFHHFDRNGQPLNPPPPPLQCPLHSLPHPVPVFSQLHDRMGQVVGLVRQGSFVLAKRTGAGPSVRQLPPETTQPLMYRPPMYPQMQSQAHLRIPPQVYPQMPPQMQMQIPRPVPMDWVAPQGPPPPYPGPGPAPGGPTSESNQAGPSTTRGRASRTSGTSAALDPNDGPGDDGIGSDARPISRREVTGRRPTRTNPARKARPKQLYESD</sequence>
<comment type="caution">
    <text evidence="1">The sequence shown here is derived from an EMBL/GenBank/DDBJ whole genome shotgun (WGS) entry which is preliminary data.</text>
</comment>
<gene>
    <name evidence="1" type="ORF">BDM02DRAFT_2700656</name>
</gene>
<reference evidence="1" key="2">
    <citation type="journal article" date="2020" name="Nat. Commun.">
        <title>Large-scale genome sequencing of mycorrhizal fungi provides insights into the early evolution of symbiotic traits.</title>
        <authorList>
            <person name="Miyauchi S."/>
            <person name="Kiss E."/>
            <person name="Kuo A."/>
            <person name="Drula E."/>
            <person name="Kohler A."/>
            <person name="Sanchez-Garcia M."/>
            <person name="Morin E."/>
            <person name="Andreopoulos B."/>
            <person name="Barry K.W."/>
            <person name="Bonito G."/>
            <person name="Buee M."/>
            <person name="Carver A."/>
            <person name="Chen C."/>
            <person name="Cichocki N."/>
            <person name="Clum A."/>
            <person name="Culley D."/>
            <person name="Crous P.W."/>
            <person name="Fauchery L."/>
            <person name="Girlanda M."/>
            <person name="Hayes R.D."/>
            <person name="Keri Z."/>
            <person name="LaButti K."/>
            <person name="Lipzen A."/>
            <person name="Lombard V."/>
            <person name="Magnuson J."/>
            <person name="Maillard F."/>
            <person name="Murat C."/>
            <person name="Nolan M."/>
            <person name="Ohm R.A."/>
            <person name="Pangilinan J."/>
            <person name="Pereira M.F."/>
            <person name="Perotto S."/>
            <person name="Peter M."/>
            <person name="Pfister S."/>
            <person name="Riley R."/>
            <person name="Sitrit Y."/>
            <person name="Stielow J.B."/>
            <person name="Szollosi G."/>
            <person name="Zifcakova L."/>
            <person name="Stursova M."/>
            <person name="Spatafora J.W."/>
            <person name="Tedersoo L."/>
            <person name="Vaario L.M."/>
            <person name="Yamada A."/>
            <person name="Yan M."/>
            <person name="Wang P."/>
            <person name="Xu J."/>
            <person name="Bruns T."/>
            <person name="Baldrian P."/>
            <person name="Vilgalys R."/>
            <person name="Dunand C."/>
            <person name="Henrissat B."/>
            <person name="Grigoriev I.V."/>
            <person name="Hibbett D."/>
            <person name="Nagy L.G."/>
            <person name="Martin F.M."/>
        </authorList>
    </citation>
    <scope>NUCLEOTIDE SEQUENCE</scope>
    <source>
        <strain evidence="1">P2</strain>
    </source>
</reference>
<dbReference type="Proteomes" id="UP000886501">
    <property type="component" value="Unassembled WGS sequence"/>
</dbReference>
<protein>
    <submittedName>
        <fullName evidence="1">Uncharacterized protein</fullName>
    </submittedName>
</protein>
<proteinExistence type="predicted"/>